<accession>A0A5J4Z911</accession>
<name>A0A5J4Z911_PORPP</name>
<organism evidence="2 3">
    <name type="scientific">Porphyridium purpureum</name>
    <name type="common">Red alga</name>
    <name type="synonym">Porphyridium cruentum</name>
    <dbReference type="NCBI Taxonomy" id="35688"/>
    <lineage>
        <taxon>Eukaryota</taxon>
        <taxon>Rhodophyta</taxon>
        <taxon>Bangiophyceae</taxon>
        <taxon>Porphyridiales</taxon>
        <taxon>Porphyridiaceae</taxon>
        <taxon>Porphyridium</taxon>
    </lineage>
</organism>
<sequence>MASDSGDRTQAATLRQAICAGWLHEWNRTMASRQSHVQRQRHQQCELPAAVRESDLGLSADEALMGWLDRARRAMQGPAVLTVLGSNPASEELWWADTEPHDRAALQLQRKANETDTFQWPFAAATSSSVNSHPLESQSSPEEAEQLLLCLHREWIDMSNTVLSPSIGAEALSASSRANNDPMAADHDLWANALTYLLNSRAHATPVISSSLLAWWLSSVDADLQKSDGFNAHQWYDCLCELQDAHEASAGAASVGVESDASVPTSESTAKGDADVLVDSGDDAFVR</sequence>
<feature type="region of interest" description="Disordered" evidence="1">
    <location>
        <begin position="251"/>
        <end position="287"/>
    </location>
</feature>
<comment type="caution">
    <text evidence="2">The sequence shown here is derived from an EMBL/GenBank/DDBJ whole genome shotgun (WGS) entry which is preliminary data.</text>
</comment>
<keyword evidence="3" id="KW-1185">Reference proteome</keyword>
<protein>
    <submittedName>
        <fullName evidence="2">Uncharacterized protein</fullName>
    </submittedName>
</protein>
<feature type="compositionally biased region" description="Low complexity" evidence="1">
    <location>
        <begin position="251"/>
        <end position="262"/>
    </location>
</feature>
<proteinExistence type="predicted"/>
<dbReference type="EMBL" id="VRMN01000001">
    <property type="protein sequence ID" value="KAA8499815.1"/>
    <property type="molecule type" value="Genomic_DNA"/>
</dbReference>
<dbReference type="Proteomes" id="UP000324585">
    <property type="component" value="Unassembled WGS sequence"/>
</dbReference>
<evidence type="ECO:0000313" key="3">
    <source>
        <dbReference type="Proteomes" id="UP000324585"/>
    </source>
</evidence>
<dbReference type="AlphaFoldDB" id="A0A5J4Z911"/>
<evidence type="ECO:0000256" key="1">
    <source>
        <dbReference type="SAM" id="MobiDB-lite"/>
    </source>
</evidence>
<reference evidence="3" key="1">
    <citation type="journal article" date="2019" name="Nat. Commun.">
        <title>Expansion of phycobilisome linker gene families in mesophilic red algae.</title>
        <authorList>
            <person name="Lee J."/>
            <person name="Kim D."/>
            <person name="Bhattacharya D."/>
            <person name="Yoon H.S."/>
        </authorList>
    </citation>
    <scope>NUCLEOTIDE SEQUENCE [LARGE SCALE GENOMIC DNA]</scope>
    <source>
        <strain evidence="3">CCMP 1328</strain>
    </source>
</reference>
<evidence type="ECO:0000313" key="2">
    <source>
        <dbReference type="EMBL" id="KAA8499815.1"/>
    </source>
</evidence>
<gene>
    <name evidence="2" type="ORF">FVE85_7400</name>
</gene>